<reference evidence="2" key="1">
    <citation type="journal article" date="2019" name="Int. J. Syst. Evol. Microbiol.">
        <title>The Global Catalogue of Microorganisms (GCM) 10K type strain sequencing project: providing services to taxonomists for standard genome sequencing and annotation.</title>
        <authorList>
            <consortium name="The Broad Institute Genomics Platform"/>
            <consortium name="The Broad Institute Genome Sequencing Center for Infectious Disease"/>
            <person name="Wu L."/>
            <person name="Ma J."/>
        </authorList>
    </citation>
    <scope>NUCLEOTIDE SEQUENCE [LARGE SCALE GENOMIC DNA]</scope>
    <source>
        <strain evidence="2">CCUG 42722</strain>
    </source>
</reference>
<gene>
    <name evidence="1" type="ORF">ACFO6V_27090</name>
</gene>
<proteinExistence type="predicted"/>
<organism evidence="1 2">
    <name type="scientific">Promicromonospora alba</name>
    <dbReference type="NCBI Taxonomy" id="1616110"/>
    <lineage>
        <taxon>Bacteria</taxon>
        <taxon>Bacillati</taxon>
        <taxon>Actinomycetota</taxon>
        <taxon>Actinomycetes</taxon>
        <taxon>Micrococcales</taxon>
        <taxon>Promicromonosporaceae</taxon>
        <taxon>Promicromonospora</taxon>
    </lineage>
</organism>
<comment type="caution">
    <text evidence="1">The sequence shown here is derived from an EMBL/GenBank/DDBJ whole genome shotgun (WGS) entry which is preliminary data.</text>
</comment>
<keyword evidence="2" id="KW-1185">Reference proteome</keyword>
<sequence length="215" mass="23661">MTLSRTLRVDGPEWSRLQELIRTGVHDSGTAAEILAEHRDAPVRGSLVAAHRDRGTETLLTMSGDQIVLVTQRLARVDGRRRVEPGAQVTFTTPEDLWRSIARTLPDTGALRAPSSAAAGSRDQRLELSPDATLELLSREDYALRVRVEAWCGGEMPSVAWDRQWSVADDRLLDVRREGATIKLVERAAGSVAAELRWALIAAFDATTTSPPRDE</sequence>
<dbReference type="EMBL" id="JBHSFI010000010">
    <property type="protein sequence ID" value="MFC4631935.1"/>
    <property type="molecule type" value="Genomic_DNA"/>
</dbReference>
<dbReference type="RefSeq" id="WP_377141997.1">
    <property type="nucleotide sequence ID" value="NZ_JBHSFI010000010.1"/>
</dbReference>
<accession>A0ABV9HQK2</accession>
<evidence type="ECO:0000313" key="2">
    <source>
        <dbReference type="Proteomes" id="UP001596011"/>
    </source>
</evidence>
<dbReference type="Proteomes" id="UP001596011">
    <property type="component" value="Unassembled WGS sequence"/>
</dbReference>
<evidence type="ECO:0000313" key="1">
    <source>
        <dbReference type="EMBL" id="MFC4631935.1"/>
    </source>
</evidence>
<protein>
    <recommendedName>
        <fullName evidence="3">ESAT-6 protein secretion system EspG family protein</fullName>
    </recommendedName>
</protein>
<name>A0ABV9HQK2_9MICO</name>
<evidence type="ECO:0008006" key="3">
    <source>
        <dbReference type="Google" id="ProtNLM"/>
    </source>
</evidence>